<reference evidence="2" key="2">
    <citation type="submission" date="2023-05" db="EMBL/GenBank/DDBJ databases">
        <authorList>
            <consortium name="Lawrence Berkeley National Laboratory"/>
            <person name="Steindorff A."/>
            <person name="Hensen N."/>
            <person name="Bonometti L."/>
            <person name="Westerberg I."/>
            <person name="Brannstrom I.O."/>
            <person name="Guillou S."/>
            <person name="Cros-Aarteil S."/>
            <person name="Calhoun S."/>
            <person name="Haridas S."/>
            <person name="Kuo A."/>
            <person name="Mondo S."/>
            <person name="Pangilinan J."/>
            <person name="Riley R."/>
            <person name="Labutti K."/>
            <person name="Andreopoulos B."/>
            <person name="Lipzen A."/>
            <person name="Chen C."/>
            <person name="Yanf M."/>
            <person name="Daum C."/>
            <person name="Ng V."/>
            <person name="Clum A."/>
            <person name="Ohm R."/>
            <person name="Martin F."/>
            <person name="Silar P."/>
            <person name="Natvig D."/>
            <person name="Lalanne C."/>
            <person name="Gautier V."/>
            <person name="Ament-Velasquez S.L."/>
            <person name="Kruys A."/>
            <person name="Hutchinson M.I."/>
            <person name="Powell A.J."/>
            <person name="Barry K."/>
            <person name="Miller A.N."/>
            <person name="Grigoriev I.V."/>
            <person name="Debuchy R."/>
            <person name="Gladieux P."/>
            <person name="Thoren M.H."/>
            <person name="Johannesson H."/>
        </authorList>
    </citation>
    <scope>NUCLEOTIDE SEQUENCE</scope>
    <source>
        <strain evidence="2">PSN309</strain>
    </source>
</reference>
<accession>A0AAN7AMH2</accession>
<dbReference type="Gene3D" id="3.30.70.100">
    <property type="match status" value="1"/>
</dbReference>
<feature type="domain" description="Stress-response A/B barrel" evidence="1">
    <location>
        <begin position="8"/>
        <end position="107"/>
    </location>
</feature>
<gene>
    <name evidence="2" type="ORF">QBC35DRAFT_528221</name>
</gene>
<dbReference type="InterPro" id="IPR013097">
    <property type="entry name" value="Dabb"/>
</dbReference>
<dbReference type="EMBL" id="MU864354">
    <property type="protein sequence ID" value="KAK4192533.1"/>
    <property type="molecule type" value="Genomic_DNA"/>
</dbReference>
<dbReference type="SMART" id="SM00886">
    <property type="entry name" value="Dabb"/>
    <property type="match status" value="1"/>
</dbReference>
<name>A0AAN7AMH2_9PEZI</name>
<evidence type="ECO:0000313" key="3">
    <source>
        <dbReference type="Proteomes" id="UP001302126"/>
    </source>
</evidence>
<organism evidence="2 3">
    <name type="scientific">Podospora australis</name>
    <dbReference type="NCBI Taxonomy" id="1536484"/>
    <lineage>
        <taxon>Eukaryota</taxon>
        <taxon>Fungi</taxon>
        <taxon>Dikarya</taxon>
        <taxon>Ascomycota</taxon>
        <taxon>Pezizomycotina</taxon>
        <taxon>Sordariomycetes</taxon>
        <taxon>Sordariomycetidae</taxon>
        <taxon>Sordariales</taxon>
        <taxon>Podosporaceae</taxon>
        <taxon>Podospora</taxon>
    </lineage>
</organism>
<proteinExistence type="predicted"/>
<evidence type="ECO:0000259" key="1">
    <source>
        <dbReference type="PROSITE" id="PS51502"/>
    </source>
</evidence>
<dbReference type="InterPro" id="IPR011008">
    <property type="entry name" value="Dimeric_a/b-barrel"/>
</dbReference>
<evidence type="ECO:0000313" key="2">
    <source>
        <dbReference type="EMBL" id="KAK4192533.1"/>
    </source>
</evidence>
<reference evidence="2" key="1">
    <citation type="journal article" date="2023" name="Mol. Phylogenet. Evol.">
        <title>Genome-scale phylogeny and comparative genomics of the fungal order Sordariales.</title>
        <authorList>
            <person name="Hensen N."/>
            <person name="Bonometti L."/>
            <person name="Westerberg I."/>
            <person name="Brannstrom I.O."/>
            <person name="Guillou S."/>
            <person name="Cros-Aarteil S."/>
            <person name="Calhoun S."/>
            <person name="Haridas S."/>
            <person name="Kuo A."/>
            <person name="Mondo S."/>
            <person name="Pangilinan J."/>
            <person name="Riley R."/>
            <person name="LaButti K."/>
            <person name="Andreopoulos B."/>
            <person name="Lipzen A."/>
            <person name="Chen C."/>
            <person name="Yan M."/>
            <person name="Daum C."/>
            <person name="Ng V."/>
            <person name="Clum A."/>
            <person name="Steindorff A."/>
            <person name="Ohm R.A."/>
            <person name="Martin F."/>
            <person name="Silar P."/>
            <person name="Natvig D.O."/>
            <person name="Lalanne C."/>
            <person name="Gautier V."/>
            <person name="Ament-Velasquez S.L."/>
            <person name="Kruys A."/>
            <person name="Hutchinson M.I."/>
            <person name="Powell A.J."/>
            <person name="Barry K."/>
            <person name="Miller A.N."/>
            <person name="Grigoriev I.V."/>
            <person name="Debuchy R."/>
            <person name="Gladieux P."/>
            <person name="Hiltunen Thoren M."/>
            <person name="Johannesson H."/>
        </authorList>
    </citation>
    <scope>NUCLEOTIDE SEQUENCE</scope>
    <source>
        <strain evidence="2">PSN309</strain>
    </source>
</reference>
<dbReference type="SUPFAM" id="SSF54909">
    <property type="entry name" value="Dimeric alpha+beta barrel"/>
    <property type="match status" value="1"/>
</dbReference>
<dbReference type="AlphaFoldDB" id="A0AAN7AMH2"/>
<sequence length="115" mass="12808">MGSRGTQINRMTMFKIPDPENQQKMVEEYKKLAKNQNKNGKPYVPYTSAGVTNNNDERNKGYTVVAYMRFASLEDMEYYDDECAAHAALKKAGGSLGVAEPPLVVYFEGEGQGSQ</sequence>
<dbReference type="Pfam" id="PF07876">
    <property type="entry name" value="Dabb"/>
    <property type="match status" value="1"/>
</dbReference>
<protein>
    <recommendedName>
        <fullName evidence="1">Stress-response A/B barrel domain-containing protein</fullName>
    </recommendedName>
</protein>
<dbReference type="PROSITE" id="PS51502">
    <property type="entry name" value="S_R_A_B_BARREL"/>
    <property type="match status" value="1"/>
</dbReference>
<keyword evidence="3" id="KW-1185">Reference proteome</keyword>
<comment type="caution">
    <text evidence="2">The sequence shown here is derived from an EMBL/GenBank/DDBJ whole genome shotgun (WGS) entry which is preliminary data.</text>
</comment>
<dbReference type="Proteomes" id="UP001302126">
    <property type="component" value="Unassembled WGS sequence"/>
</dbReference>